<dbReference type="InterPro" id="IPR013656">
    <property type="entry name" value="PAS_4"/>
</dbReference>
<dbReference type="PROSITE" id="PS50111">
    <property type="entry name" value="CHEMOTAXIS_TRANSDUC_2"/>
    <property type="match status" value="1"/>
</dbReference>
<dbReference type="Pfam" id="PF08448">
    <property type="entry name" value="PAS_4"/>
    <property type="match status" value="2"/>
</dbReference>
<dbReference type="InterPro" id="IPR004090">
    <property type="entry name" value="Chemotax_Me-accpt_rcpt"/>
</dbReference>
<proteinExistence type="predicted"/>
<dbReference type="PANTHER" id="PTHR24422">
    <property type="entry name" value="CHEMOTAXIS PROTEIN METHYLTRANSFERASE"/>
    <property type="match status" value="1"/>
</dbReference>
<dbReference type="InterPro" id="IPR000014">
    <property type="entry name" value="PAS"/>
</dbReference>
<dbReference type="PROSITE" id="PS50113">
    <property type="entry name" value="PAC"/>
    <property type="match status" value="2"/>
</dbReference>
<dbReference type="Gene3D" id="3.30.450.20">
    <property type="entry name" value="PAS domain"/>
    <property type="match status" value="2"/>
</dbReference>
<reference evidence="6" key="1">
    <citation type="journal article" date="2019" name="Int. J. Syst. Evol. Microbiol.">
        <title>The Global Catalogue of Microorganisms (GCM) 10K type strain sequencing project: providing services to taxonomists for standard genome sequencing and annotation.</title>
        <authorList>
            <consortium name="The Broad Institute Genomics Platform"/>
            <consortium name="The Broad Institute Genome Sequencing Center for Infectious Disease"/>
            <person name="Wu L."/>
            <person name="Ma J."/>
        </authorList>
    </citation>
    <scope>NUCLEOTIDE SEQUENCE [LARGE SCALE GENOMIC DNA]</scope>
    <source>
        <strain evidence="6">KCTC 15012</strain>
    </source>
</reference>
<evidence type="ECO:0000259" key="2">
    <source>
        <dbReference type="PROSITE" id="PS50111"/>
    </source>
</evidence>
<dbReference type="InterPro" id="IPR050903">
    <property type="entry name" value="Bact_Chemotaxis_MeTrfase"/>
</dbReference>
<dbReference type="RefSeq" id="WP_377315276.1">
    <property type="nucleotide sequence ID" value="NZ_JBHUIY010000010.1"/>
</dbReference>
<dbReference type="Gene3D" id="1.10.287.950">
    <property type="entry name" value="Methyl-accepting chemotaxis protein"/>
    <property type="match status" value="1"/>
</dbReference>
<dbReference type="SMART" id="SM00091">
    <property type="entry name" value="PAS"/>
    <property type="match status" value="2"/>
</dbReference>
<feature type="domain" description="PAS" evidence="3">
    <location>
        <begin position="146"/>
        <end position="188"/>
    </location>
</feature>
<feature type="domain" description="PAS" evidence="3">
    <location>
        <begin position="10"/>
        <end position="55"/>
    </location>
</feature>
<feature type="domain" description="PAC" evidence="4">
    <location>
        <begin position="205"/>
        <end position="257"/>
    </location>
</feature>
<dbReference type="Proteomes" id="UP001597296">
    <property type="component" value="Unassembled WGS sequence"/>
</dbReference>
<dbReference type="SUPFAM" id="SSF58104">
    <property type="entry name" value="Methyl-accepting chemotaxis protein (MCP) signaling domain"/>
    <property type="match status" value="1"/>
</dbReference>
<evidence type="ECO:0000313" key="5">
    <source>
        <dbReference type="EMBL" id="MFD2233499.1"/>
    </source>
</evidence>
<dbReference type="SMART" id="SM00283">
    <property type="entry name" value="MA"/>
    <property type="match status" value="1"/>
</dbReference>
<dbReference type="Pfam" id="PF00015">
    <property type="entry name" value="MCPsignal"/>
    <property type="match status" value="1"/>
</dbReference>
<dbReference type="PANTHER" id="PTHR24422:SF10">
    <property type="entry name" value="CHEMOTAXIS PROTEIN METHYLTRANSFERASE 2"/>
    <property type="match status" value="1"/>
</dbReference>
<dbReference type="SUPFAM" id="SSF55785">
    <property type="entry name" value="PYP-like sensor domain (PAS domain)"/>
    <property type="match status" value="2"/>
</dbReference>
<dbReference type="NCBIfam" id="TIGR00229">
    <property type="entry name" value="sensory_box"/>
    <property type="match status" value="2"/>
</dbReference>
<feature type="domain" description="Methyl-accepting transducer" evidence="2">
    <location>
        <begin position="255"/>
        <end position="481"/>
    </location>
</feature>
<keyword evidence="6" id="KW-1185">Reference proteome</keyword>
<comment type="caution">
    <text evidence="5">The sequence shown here is derived from an EMBL/GenBank/DDBJ whole genome shotgun (WGS) entry which is preliminary data.</text>
</comment>
<dbReference type="PROSITE" id="PS50112">
    <property type="entry name" value="PAS"/>
    <property type="match status" value="2"/>
</dbReference>
<feature type="domain" description="PAC" evidence="4">
    <location>
        <begin position="83"/>
        <end position="135"/>
    </location>
</feature>
<evidence type="ECO:0000313" key="6">
    <source>
        <dbReference type="Proteomes" id="UP001597296"/>
    </source>
</evidence>
<dbReference type="CDD" id="cd00130">
    <property type="entry name" value="PAS"/>
    <property type="match status" value="2"/>
</dbReference>
<evidence type="ECO:0000259" key="4">
    <source>
        <dbReference type="PROSITE" id="PS50113"/>
    </source>
</evidence>
<dbReference type="EMBL" id="JBHUIY010000010">
    <property type="protein sequence ID" value="MFD2233499.1"/>
    <property type="molecule type" value="Genomic_DNA"/>
</dbReference>
<name>A0ABW5C853_9PROT</name>
<gene>
    <name evidence="5" type="ORF">ACFSNB_06750</name>
</gene>
<keyword evidence="1" id="KW-0807">Transducer</keyword>
<accession>A0ABW5C853</accession>
<dbReference type="InterPro" id="IPR035965">
    <property type="entry name" value="PAS-like_dom_sf"/>
</dbReference>
<protein>
    <submittedName>
        <fullName evidence="5">PAS domain S-box protein</fullName>
    </submittedName>
</protein>
<organism evidence="5 6">
    <name type="scientific">Phaeospirillum tilakii</name>
    <dbReference type="NCBI Taxonomy" id="741673"/>
    <lineage>
        <taxon>Bacteria</taxon>
        <taxon>Pseudomonadati</taxon>
        <taxon>Pseudomonadota</taxon>
        <taxon>Alphaproteobacteria</taxon>
        <taxon>Rhodospirillales</taxon>
        <taxon>Rhodospirillaceae</taxon>
        <taxon>Phaeospirillum</taxon>
    </lineage>
</organism>
<dbReference type="InterPro" id="IPR001610">
    <property type="entry name" value="PAC"/>
</dbReference>
<evidence type="ECO:0000259" key="3">
    <source>
        <dbReference type="PROSITE" id="PS50112"/>
    </source>
</evidence>
<dbReference type="SMART" id="SM00086">
    <property type="entry name" value="PAC"/>
    <property type="match status" value="2"/>
</dbReference>
<dbReference type="PRINTS" id="PR00260">
    <property type="entry name" value="CHEMTRNSDUCR"/>
</dbReference>
<dbReference type="InterPro" id="IPR004089">
    <property type="entry name" value="MCPsignal_dom"/>
</dbReference>
<dbReference type="InterPro" id="IPR000700">
    <property type="entry name" value="PAS-assoc_C"/>
</dbReference>
<sequence length="492" mass="52625">MSFLQPKSNAAEAIVAALEKSLAVIEFQPDGTVIRANDNFLKALGYRLDEIVGQNHAIFVEPSYRASDEYRRFWERLRAGEFQRGEFKRIGQGGREVWIEASYNPVLDRRGQVVKVVKYASDVTTAKNEYADLLGKVTAISRVQAVVEFNLDGTVITANDNFLKLLGYRLDEIRGRPHATFVDPAEHDGAEYRRFWERLRAGEFQQGQFKRIGQGGKVVWIEASYNPIFDLNGKLIKVVKFATDITRQIGLLTDLKRLIDVNFAEIDGAIDQSKAQAGEAGQAAGRTSANVQTIASSAEELAASVREIAASMAKSQGATDGAVDQVSSAGEATRRLSDAAAAMGGIVGLIQTIAGQINLLALNATIESARAGEAGKGFAVVANEVKNLANQAARATEQISGEIEGVQGIANEVVGALGRIGESIGQVRDHVASTAAAVEQQSAVTRDMSSTMQQASLEVDAISGNIGAIAEAVAQAGTLFAKTKEAAQVLAR</sequence>
<evidence type="ECO:0000256" key="1">
    <source>
        <dbReference type="PROSITE-ProRule" id="PRU00284"/>
    </source>
</evidence>